<evidence type="ECO:0000313" key="4">
    <source>
        <dbReference type="Proteomes" id="UP000054302"/>
    </source>
</evidence>
<sequence length="306" mass="34388">MFASAFATGELVLFVPRTRLNESRLRDCCSSDIKPDTVQMNQPINAPTQKNIEAIQSSKVDYVDDVGISLATADGLVTEDGKERRVDIIVTATGFKNDFLPLFPTIGKDGRALSKYWATDGPIGYPKTYFGIMAPKISNWFAPTGLPWCSSTNHIKANSNGLGGTFPLNTEISATYIAKVIRKVQGQGYLAIYPSEEATDDFDEIIVRHFEDKAITDDCDGWWKAGFGKSRPLLSWPGSGHHRFGITRDPRWEDFVFERTEQGNRNRYEYFGSGHTEREKNGKEILKYLREVGTVDLETVHEAWNE</sequence>
<evidence type="ECO:0000256" key="1">
    <source>
        <dbReference type="ARBA" id="ARBA00001974"/>
    </source>
</evidence>
<dbReference type="AlphaFoldDB" id="A0A0D1ZRE7"/>
<dbReference type="HOGENOM" id="CLU_1001271_0_0_1"/>
<comment type="cofactor">
    <cofactor evidence="1">
        <name>FAD</name>
        <dbReference type="ChEBI" id="CHEBI:57692"/>
    </cofactor>
</comment>
<evidence type="ECO:0000256" key="2">
    <source>
        <dbReference type="ARBA" id="ARBA00010139"/>
    </source>
</evidence>
<name>A0A0D1ZRE7_EXOME</name>
<dbReference type="Proteomes" id="UP000054302">
    <property type="component" value="Unassembled WGS sequence"/>
</dbReference>
<dbReference type="PANTHER" id="PTHR42877:SF6">
    <property type="entry name" value="MONOOXYGENASE, PUTATIVE (AFU_ORTHOLOGUE AFUA_3G15050)-RELATED"/>
    <property type="match status" value="1"/>
</dbReference>
<dbReference type="Gene3D" id="3.50.50.60">
    <property type="entry name" value="FAD/NAD(P)-binding domain"/>
    <property type="match status" value="1"/>
</dbReference>
<proteinExistence type="inferred from homology"/>
<dbReference type="OMA" id="HNANKTY"/>
<dbReference type="SUPFAM" id="SSF51905">
    <property type="entry name" value="FAD/NAD(P)-binding domain"/>
    <property type="match status" value="1"/>
</dbReference>
<dbReference type="InterPro" id="IPR051209">
    <property type="entry name" value="FAD-bind_Monooxygenase_sf"/>
</dbReference>
<keyword evidence="4" id="KW-1185">Reference proteome</keyword>
<dbReference type="RefSeq" id="XP_016220927.1">
    <property type="nucleotide sequence ID" value="XM_016374016.1"/>
</dbReference>
<dbReference type="PANTHER" id="PTHR42877">
    <property type="entry name" value="L-ORNITHINE N(5)-MONOOXYGENASE-RELATED"/>
    <property type="match status" value="1"/>
</dbReference>
<accession>A0A0D1ZRE7</accession>
<dbReference type="EMBL" id="KN847525">
    <property type="protein sequence ID" value="KIV89353.1"/>
    <property type="molecule type" value="Genomic_DNA"/>
</dbReference>
<dbReference type="GeneID" id="27326774"/>
<organism evidence="3 4">
    <name type="scientific">Exophiala mesophila</name>
    <name type="common">Black yeast-like fungus</name>
    <dbReference type="NCBI Taxonomy" id="212818"/>
    <lineage>
        <taxon>Eukaryota</taxon>
        <taxon>Fungi</taxon>
        <taxon>Dikarya</taxon>
        <taxon>Ascomycota</taxon>
        <taxon>Pezizomycotina</taxon>
        <taxon>Eurotiomycetes</taxon>
        <taxon>Chaetothyriomycetidae</taxon>
        <taxon>Chaetothyriales</taxon>
        <taxon>Herpotrichiellaceae</taxon>
        <taxon>Exophiala</taxon>
    </lineage>
</organism>
<evidence type="ECO:0000313" key="3">
    <source>
        <dbReference type="EMBL" id="KIV89353.1"/>
    </source>
</evidence>
<comment type="similarity">
    <text evidence="2">Belongs to the FAD-binding monooxygenase family.</text>
</comment>
<dbReference type="OrthoDB" id="74360at2759"/>
<reference evidence="3 4" key="1">
    <citation type="submission" date="2015-01" db="EMBL/GenBank/DDBJ databases">
        <title>The Genome Sequence of Exophiala mesophila CBS40295.</title>
        <authorList>
            <consortium name="The Broad Institute Genomics Platform"/>
            <person name="Cuomo C."/>
            <person name="de Hoog S."/>
            <person name="Gorbushina A."/>
            <person name="Stielow B."/>
            <person name="Teixiera M."/>
            <person name="Abouelleil A."/>
            <person name="Chapman S.B."/>
            <person name="Priest M."/>
            <person name="Young S.K."/>
            <person name="Wortman J."/>
            <person name="Nusbaum C."/>
            <person name="Birren B."/>
        </authorList>
    </citation>
    <scope>NUCLEOTIDE SEQUENCE [LARGE SCALE GENOMIC DNA]</scope>
    <source>
        <strain evidence="3 4">CBS 40295</strain>
    </source>
</reference>
<dbReference type="InterPro" id="IPR036188">
    <property type="entry name" value="FAD/NAD-bd_sf"/>
</dbReference>
<gene>
    <name evidence="3" type="ORF">PV10_08929</name>
</gene>
<protein>
    <submittedName>
        <fullName evidence="3">Uncharacterized protein</fullName>
    </submittedName>
</protein>
<dbReference type="VEuPathDB" id="FungiDB:PV10_08929"/>